<dbReference type="EMBL" id="GEMB01003137">
    <property type="protein sequence ID" value="JAS00072.1"/>
    <property type="molecule type" value="Transcribed_RNA"/>
</dbReference>
<reference evidence="1" key="2">
    <citation type="journal article" date="2017" name="J. Med. Entomol.">
        <title>Transcriptome Analysis of the Triatoma infestans (Hemiptera: Reduviidae) Integument.</title>
        <authorList>
            <person name="Calderon-Fernandez G.M."/>
            <person name="Moriconi D.E."/>
            <person name="Dulbecco A.B."/>
            <person name="Juarez M.P."/>
        </authorList>
    </citation>
    <scope>NUCLEOTIDE SEQUENCE</scope>
    <source>
        <strain evidence="1">Int1</strain>
        <tissue evidence="1">Integument</tissue>
    </source>
</reference>
<organism evidence="1">
    <name type="scientific">Triatoma infestans</name>
    <name type="common">Assassin bug</name>
    <dbReference type="NCBI Taxonomy" id="30076"/>
    <lineage>
        <taxon>Eukaryota</taxon>
        <taxon>Metazoa</taxon>
        <taxon>Ecdysozoa</taxon>
        <taxon>Arthropoda</taxon>
        <taxon>Hexapoda</taxon>
        <taxon>Insecta</taxon>
        <taxon>Pterygota</taxon>
        <taxon>Neoptera</taxon>
        <taxon>Paraneoptera</taxon>
        <taxon>Hemiptera</taxon>
        <taxon>Heteroptera</taxon>
        <taxon>Panheteroptera</taxon>
        <taxon>Cimicomorpha</taxon>
        <taxon>Reduviidae</taxon>
        <taxon>Triatominae</taxon>
        <taxon>Triatoma</taxon>
    </lineage>
</organism>
<proteinExistence type="predicted"/>
<accession>A0A161MZX5</accession>
<protein>
    <submittedName>
        <fullName evidence="1">Rna-binding protein 19</fullName>
    </submittedName>
</protein>
<dbReference type="SUPFAM" id="SSF54928">
    <property type="entry name" value="RNA-binding domain, RBD"/>
    <property type="match status" value="1"/>
</dbReference>
<name>A0A161MZX5_TRIIF</name>
<dbReference type="Gene3D" id="3.30.70.330">
    <property type="match status" value="1"/>
</dbReference>
<evidence type="ECO:0000313" key="1">
    <source>
        <dbReference type="EMBL" id="JAS00072.1"/>
    </source>
</evidence>
<dbReference type="InterPro" id="IPR035979">
    <property type="entry name" value="RBD_domain_sf"/>
</dbReference>
<reference evidence="1" key="1">
    <citation type="submission" date="2016-04" db="EMBL/GenBank/DDBJ databases">
        <authorList>
            <person name="Calderon-Fernandez G.M.Sr."/>
        </authorList>
    </citation>
    <scope>NUCLEOTIDE SEQUENCE</scope>
    <source>
        <strain evidence="1">Int1</strain>
        <tissue evidence="1">Integument</tissue>
    </source>
</reference>
<sequence length="76" mass="8660">MLPTNGITGIVEFLEPSEARIAFKRLAYSKFKYLPLYLEWAPDDSLSANATKTKKRNRKQLKSLMKMLNKKKAIGG</sequence>
<dbReference type="GO" id="GO:0003676">
    <property type="term" value="F:nucleic acid binding"/>
    <property type="evidence" value="ECO:0007669"/>
    <property type="project" value="InterPro"/>
</dbReference>
<dbReference type="AlphaFoldDB" id="A0A161MZX5"/>
<dbReference type="InterPro" id="IPR012677">
    <property type="entry name" value="Nucleotide-bd_a/b_plait_sf"/>
</dbReference>